<keyword evidence="3 8" id="KW-0813">Transport</keyword>
<gene>
    <name evidence="10" type="ORF">EES38_01940</name>
</gene>
<organism evidence="10 11">
    <name type="scientific">Vibrio viridaestus</name>
    <dbReference type="NCBI Taxonomy" id="2487322"/>
    <lineage>
        <taxon>Bacteria</taxon>
        <taxon>Pseudomonadati</taxon>
        <taxon>Pseudomonadota</taxon>
        <taxon>Gammaproteobacteria</taxon>
        <taxon>Vibrionales</taxon>
        <taxon>Vibrionaceae</taxon>
        <taxon>Vibrio</taxon>
    </lineage>
</organism>
<comment type="similarity">
    <text evidence="2">Belongs to the binding-protein-dependent transport system permease family. CysTW subfamily.</text>
</comment>
<evidence type="ECO:0000256" key="1">
    <source>
        <dbReference type="ARBA" id="ARBA00004651"/>
    </source>
</evidence>
<feature type="transmembrane region" description="Helical" evidence="8">
    <location>
        <begin position="118"/>
        <end position="146"/>
    </location>
</feature>
<evidence type="ECO:0000259" key="9">
    <source>
        <dbReference type="PROSITE" id="PS50928"/>
    </source>
</evidence>
<dbReference type="InterPro" id="IPR000515">
    <property type="entry name" value="MetI-like"/>
</dbReference>
<evidence type="ECO:0000313" key="11">
    <source>
        <dbReference type="Proteomes" id="UP000281112"/>
    </source>
</evidence>
<name>A0A3N9TMF9_9VIBR</name>
<keyword evidence="7 8" id="KW-0472">Membrane</keyword>
<keyword evidence="5 8" id="KW-0812">Transmembrane</keyword>
<evidence type="ECO:0000256" key="6">
    <source>
        <dbReference type="ARBA" id="ARBA00022989"/>
    </source>
</evidence>
<dbReference type="Pfam" id="PF00528">
    <property type="entry name" value="BPD_transp_1"/>
    <property type="match status" value="1"/>
</dbReference>
<dbReference type="PANTHER" id="PTHR43848:SF2">
    <property type="entry name" value="PUTRESCINE TRANSPORT SYSTEM PERMEASE PROTEIN POTI"/>
    <property type="match status" value="1"/>
</dbReference>
<feature type="transmembrane region" description="Helical" evidence="8">
    <location>
        <begin position="84"/>
        <end position="106"/>
    </location>
</feature>
<dbReference type="Proteomes" id="UP000281112">
    <property type="component" value="Unassembled WGS sequence"/>
</dbReference>
<evidence type="ECO:0000313" key="10">
    <source>
        <dbReference type="EMBL" id="RQW64825.1"/>
    </source>
</evidence>
<keyword evidence="6 8" id="KW-1133">Transmembrane helix</keyword>
<evidence type="ECO:0000256" key="2">
    <source>
        <dbReference type="ARBA" id="ARBA00007069"/>
    </source>
</evidence>
<dbReference type="InterPro" id="IPR051789">
    <property type="entry name" value="Bact_Polyamine_Transport"/>
</dbReference>
<feature type="transmembrane region" description="Helical" evidence="8">
    <location>
        <begin position="221"/>
        <end position="240"/>
    </location>
</feature>
<proteinExistence type="inferred from homology"/>
<dbReference type="SUPFAM" id="SSF161098">
    <property type="entry name" value="MetI-like"/>
    <property type="match status" value="1"/>
</dbReference>
<feature type="transmembrane region" description="Helical" evidence="8">
    <location>
        <begin position="252"/>
        <end position="271"/>
    </location>
</feature>
<dbReference type="CDD" id="cd06261">
    <property type="entry name" value="TM_PBP2"/>
    <property type="match status" value="1"/>
</dbReference>
<dbReference type="OrthoDB" id="9774448at2"/>
<evidence type="ECO:0000256" key="8">
    <source>
        <dbReference type="RuleBase" id="RU363032"/>
    </source>
</evidence>
<reference evidence="10 11" key="1">
    <citation type="submission" date="2018-11" db="EMBL/GenBank/DDBJ databases">
        <title>Vibrio LJC006 sp. nov., isolated from seawater during the bloom of the enteromorpha.</title>
        <authorList>
            <person name="Liang J."/>
        </authorList>
    </citation>
    <scope>NUCLEOTIDE SEQUENCE [LARGE SCALE GENOMIC DNA]</scope>
    <source>
        <strain evidence="10 11">LJC006</strain>
    </source>
</reference>
<feature type="transmembrane region" description="Helical" evidence="8">
    <location>
        <begin position="12"/>
        <end position="35"/>
    </location>
</feature>
<feature type="transmembrane region" description="Helical" evidence="8">
    <location>
        <begin position="196"/>
        <end position="215"/>
    </location>
</feature>
<protein>
    <submittedName>
        <fullName evidence="10">ABC transporter permease</fullName>
    </submittedName>
</protein>
<keyword evidence="11" id="KW-1185">Reference proteome</keyword>
<dbReference type="GO" id="GO:0005886">
    <property type="term" value="C:plasma membrane"/>
    <property type="evidence" value="ECO:0007669"/>
    <property type="project" value="UniProtKB-SubCell"/>
</dbReference>
<dbReference type="AlphaFoldDB" id="A0A3N9TMF9"/>
<dbReference type="EMBL" id="RJVQ01000001">
    <property type="protein sequence ID" value="RQW64825.1"/>
    <property type="molecule type" value="Genomic_DNA"/>
</dbReference>
<feature type="transmembrane region" description="Helical" evidence="8">
    <location>
        <begin position="152"/>
        <end position="172"/>
    </location>
</feature>
<comment type="subcellular location">
    <subcellularLocation>
        <location evidence="1 8">Cell membrane</location>
        <topology evidence="1 8">Multi-pass membrane protein</topology>
    </subcellularLocation>
</comment>
<accession>A0A3N9TMF9</accession>
<dbReference type="Gene3D" id="1.10.3720.10">
    <property type="entry name" value="MetI-like"/>
    <property type="match status" value="1"/>
</dbReference>
<dbReference type="GO" id="GO:0055085">
    <property type="term" value="P:transmembrane transport"/>
    <property type="evidence" value="ECO:0007669"/>
    <property type="project" value="InterPro"/>
</dbReference>
<dbReference type="PROSITE" id="PS50928">
    <property type="entry name" value="ABC_TM1"/>
    <property type="match status" value="1"/>
</dbReference>
<evidence type="ECO:0000256" key="3">
    <source>
        <dbReference type="ARBA" id="ARBA00022448"/>
    </source>
</evidence>
<dbReference type="PANTHER" id="PTHR43848">
    <property type="entry name" value="PUTRESCINE TRANSPORT SYSTEM PERMEASE PROTEIN POTI"/>
    <property type="match status" value="1"/>
</dbReference>
<keyword evidence="4" id="KW-1003">Cell membrane</keyword>
<evidence type="ECO:0000256" key="5">
    <source>
        <dbReference type="ARBA" id="ARBA00022692"/>
    </source>
</evidence>
<dbReference type="RefSeq" id="WP_124935475.1">
    <property type="nucleotide sequence ID" value="NZ_RJVQ01000001.1"/>
</dbReference>
<comment type="caution">
    <text evidence="10">The sequence shown here is derived from an EMBL/GenBank/DDBJ whole genome shotgun (WGS) entry which is preliminary data.</text>
</comment>
<feature type="domain" description="ABC transmembrane type-1" evidence="9">
    <location>
        <begin position="80"/>
        <end position="268"/>
    </location>
</feature>
<dbReference type="InterPro" id="IPR035906">
    <property type="entry name" value="MetI-like_sf"/>
</dbReference>
<sequence length="280" mass="30464">MGNSTILSKLLSTSYSALFFIFLYAPVILIVLYSFNANPINIMIWDGFTLDWYKTIFGMSTELSSNSAYVDSTGQLLNALVNSLIVALSATVISTLLGTSAALSIARYRFKLQPFYRLLMYTPMVMPDIVLGIALLIFFVGIGISLGTTTIIIGHCTFLTSYVFVVVSARLAGMNPVLEDASADLGANEWQTFKRITLPLILPGIVGGALLSFIISMDDLVITYFISGVDSTTLPVFILSMIRRGVKPEINAIATLMLLFSIIIATAGIYFRSKNAPSSK</sequence>
<evidence type="ECO:0000256" key="4">
    <source>
        <dbReference type="ARBA" id="ARBA00022475"/>
    </source>
</evidence>
<evidence type="ECO:0000256" key="7">
    <source>
        <dbReference type="ARBA" id="ARBA00023136"/>
    </source>
</evidence>